<evidence type="ECO:0000313" key="1">
    <source>
        <dbReference type="EMBL" id="OGG90418.1"/>
    </source>
</evidence>
<proteinExistence type="predicted"/>
<dbReference type="EMBL" id="MFMZ01000047">
    <property type="protein sequence ID" value="OGG90418.1"/>
    <property type="molecule type" value="Genomic_DNA"/>
</dbReference>
<gene>
    <name evidence="1" type="ORF">A3H55_03565</name>
</gene>
<name>A0A1F6FX27_9BACT</name>
<protein>
    <submittedName>
        <fullName evidence="1">Uncharacterized protein</fullName>
    </submittedName>
</protein>
<dbReference type="Proteomes" id="UP000177998">
    <property type="component" value="Unassembled WGS sequence"/>
</dbReference>
<dbReference type="STRING" id="1798564.A3H55_03565"/>
<sequence length="316" mass="36162">MNIVAISVAPCEICGKKRGHLIEKYNGLVPVYCKCDLWDKEKNLPILARYFAMAVFMALVQSGNQYQTIRKKMAFGGIPHISLAHLSGKFCYKLLNKNMSNAITISRATADESVVTKEIYELLEEDGNKYRLLGTATGVSMDHCVVLGSEHKENFWEMVYGYKIIQNETMEKIIVEATKNINPEIQSYMTVSFFECLAEERISWVPRRLQIPDRPELSNFPLNILFSTVCTGDNNTRTVELAEYAPDLSTFVENEAKQTMKYYNRLDGARHYWTEIVYDTARKSYFGTKYCDDESAGAAYGRDWNNFFVHLTMLGV</sequence>
<dbReference type="AlphaFoldDB" id="A0A1F6FX27"/>
<evidence type="ECO:0000313" key="2">
    <source>
        <dbReference type="Proteomes" id="UP000177998"/>
    </source>
</evidence>
<organism evidence="1 2">
    <name type="scientific">Candidatus Kuenenbacteria bacterium RIFCSPLOWO2_02_FULL_42_16</name>
    <dbReference type="NCBI Taxonomy" id="1798564"/>
    <lineage>
        <taxon>Bacteria</taxon>
        <taxon>Candidatus Kueneniibacteriota</taxon>
    </lineage>
</organism>
<comment type="caution">
    <text evidence="1">The sequence shown here is derived from an EMBL/GenBank/DDBJ whole genome shotgun (WGS) entry which is preliminary data.</text>
</comment>
<reference evidence="1 2" key="1">
    <citation type="journal article" date="2016" name="Nat. Commun.">
        <title>Thousands of microbial genomes shed light on interconnected biogeochemical processes in an aquifer system.</title>
        <authorList>
            <person name="Anantharaman K."/>
            <person name="Brown C.T."/>
            <person name="Hug L.A."/>
            <person name="Sharon I."/>
            <person name="Castelle C.J."/>
            <person name="Probst A.J."/>
            <person name="Thomas B.C."/>
            <person name="Singh A."/>
            <person name="Wilkins M.J."/>
            <person name="Karaoz U."/>
            <person name="Brodie E.L."/>
            <person name="Williams K.H."/>
            <person name="Hubbard S.S."/>
            <person name="Banfield J.F."/>
        </authorList>
    </citation>
    <scope>NUCLEOTIDE SEQUENCE [LARGE SCALE GENOMIC DNA]</scope>
</reference>
<accession>A0A1F6FX27</accession>